<gene>
    <name evidence="2" type="primary">HSP90</name>
    <name evidence="2" type="ORF">SNEC2469_LOCUS7787</name>
</gene>
<dbReference type="EMBL" id="CAJNJA010013092">
    <property type="protein sequence ID" value="CAE7312776.1"/>
    <property type="molecule type" value="Genomic_DNA"/>
</dbReference>
<evidence type="ECO:0000313" key="2">
    <source>
        <dbReference type="EMBL" id="CAE7312776.1"/>
    </source>
</evidence>
<feature type="region of interest" description="Disordered" evidence="1">
    <location>
        <begin position="1"/>
        <end position="22"/>
    </location>
</feature>
<dbReference type="AlphaFoldDB" id="A0A812NBS0"/>
<dbReference type="OrthoDB" id="10347307at2759"/>
<organism evidence="2 3">
    <name type="scientific">Symbiodinium necroappetens</name>
    <dbReference type="NCBI Taxonomy" id="1628268"/>
    <lineage>
        <taxon>Eukaryota</taxon>
        <taxon>Sar</taxon>
        <taxon>Alveolata</taxon>
        <taxon>Dinophyceae</taxon>
        <taxon>Suessiales</taxon>
        <taxon>Symbiodiniaceae</taxon>
        <taxon>Symbiodinium</taxon>
    </lineage>
</organism>
<name>A0A812NBS0_9DINO</name>
<sequence>MQCSRMKPDERPTAQQLLDHSWLEETDGNRLCELLPPEEAPDDVPDVDIFPKLQPQLPQIMEEDEDLQDGAALPLSQSEADLPAARKRARTSSEWGCQESVVWCSALGCYPPSGNVEVMGSGFAVHRAGTFEP</sequence>
<dbReference type="Proteomes" id="UP000601435">
    <property type="component" value="Unassembled WGS sequence"/>
</dbReference>
<evidence type="ECO:0000256" key="1">
    <source>
        <dbReference type="SAM" id="MobiDB-lite"/>
    </source>
</evidence>
<comment type="caution">
    <text evidence="2">The sequence shown here is derived from an EMBL/GenBank/DDBJ whole genome shotgun (WGS) entry which is preliminary data.</text>
</comment>
<proteinExistence type="predicted"/>
<feature type="compositionally biased region" description="Basic and acidic residues" evidence="1">
    <location>
        <begin position="1"/>
        <end position="12"/>
    </location>
</feature>
<accession>A0A812NBS0</accession>
<reference evidence="2" key="1">
    <citation type="submission" date="2021-02" db="EMBL/GenBank/DDBJ databases">
        <authorList>
            <person name="Dougan E. K."/>
            <person name="Rhodes N."/>
            <person name="Thang M."/>
            <person name="Chan C."/>
        </authorList>
    </citation>
    <scope>NUCLEOTIDE SEQUENCE</scope>
</reference>
<evidence type="ECO:0000313" key="3">
    <source>
        <dbReference type="Proteomes" id="UP000601435"/>
    </source>
</evidence>
<protein>
    <submittedName>
        <fullName evidence="2">HSP90 protein</fullName>
    </submittedName>
</protein>
<keyword evidence="3" id="KW-1185">Reference proteome</keyword>